<feature type="region of interest" description="Disordered" evidence="2">
    <location>
        <begin position="62"/>
        <end position="101"/>
    </location>
</feature>
<dbReference type="SUPFAM" id="SSF48452">
    <property type="entry name" value="TPR-like"/>
    <property type="match status" value="3"/>
</dbReference>
<dbReference type="OrthoDB" id="5988009at2759"/>
<evidence type="ECO:0000256" key="2">
    <source>
        <dbReference type="SAM" id="MobiDB-lite"/>
    </source>
</evidence>
<dbReference type="PROSITE" id="PS50005">
    <property type="entry name" value="TPR"/>
    <property type="match status" value="3"/>
</dbReference>
<dbReference type="AlphaFoldDB" id="A0A6P4YMH7"/>
<protein>
    <submittedName>
        <fullName evidence="5">Uncharacterized protein LOC109474749</fullName>
    </submittedName>
</protein>
<organism evidence="4 5">
    <name type="scientific">Branchiostoma belcheri</name>
    <name type="common">Amphioxus</name>
    <dbReference type="NCBI Taxonomy" id="7741"/>
    <lineage>
        <taxon>Eukaryota</taxon>
        <taxon>Metazoa</taxon>
        <taxon>Chordata</taxon>
        <taxon>Cephalochordata</taxon>
        <taxon>Leptocardii</taxon>
        <taxon>Amphioxiformes</taxon>
        <taxon>Branchiostomatidae</taxon>
        <taxon>Branchiostoma</taxon>
    </lineage>
</organism>
<dbReference type="Proteomes" id="UP000515135">
    <property type="component" value="Unplaced"/>
</dbReference>
<feature type="repeat" description="TPR" evidence="1">
    <location>
        <begin position="1031"/>
        <end position="1064"/>
    </location>
</feature>
<gene>
    <name evidence="5" type="primary">LOC109474749</name>
</gene>
<dbReference type="PANTHER" id="PTHR19959">
    <property type="entry name" value="KINESIN LIGHT CHAIN"/>
    <property type="match status" value="1"/>
</dbReference>
<dbReference type="InterPro" id="IPR011990">
    <property type="entry name" value="TPR-like_helical_dom_sf"/>
</dbReference>
<dbReference type="GO" id="GO:0008773">
    <property type="term" value="F:[protein-PII] uridylyltransferase activity"/>
    <property type="evidence" value="ECO:0007669"/>
    <property type="project" value="InterPro"/>
</dbReference>
<dbReference type="PROSITE" id="PS50293">
    <property type="entry name" value="TPR_REGION"/>
    <property type="match status" value="2"/>
</dbReference>
<feature type="compositionally biased region" description="Polar residues" evidence="2">
    <location>
        <begin position="87"/>
        <end position="97"/>
    </location>
</feature>
<dbReference type="GeneID" id="109474749"/>
<accession>A0A6P4YMH7</accession>
<keyword evidence="4" id="KW-1185">Reference proteome</keyword>
<feature type="repeat" description="TPR" evidence="1">
    <location>
        <begin position="771"/>
        <end position="804"/>
    </location>
</feature>
<reference evidence="5" key="1">
    <citation type="submission" date="2025-08" db="UniProtKB">
        <authorList>
            <consortium name="RefSeq"/>
        </authorList>
    </citation>
    <scope>IDENTIFICATION</scope>
    <source>
        <tissue evidence="5">Gonad</tissue>
    </source>
</reference>
<dbReference type="Pfam" id="PF13424">
    <property type="entry name" value="TPR_12"/>
    <property type="match status" value="3"/>
</dbReference>
<dbReference type="KEGG" id="bbel:109474749"/>
<dbReference type="Pfam" id="PF03445">
    <property type="entry name" value="DUF294"/>
    <property type="match status" value="1"/>
</dbReference>
<evidence type="ECO:0000256" key="1">
    <source>
        <dbReference type="PROSITE-ProRule" id="PRU00339"/>
    </source>
</evidence>
<proteinExistence type="predicted"/>
<dbReference type="Gene3D" id="1.25.40.10">
    <property type="entry name" value="Tetratricopeptide repeat domain"/>
    <property type="match status" value="5"/>
</dbReference>
<keyword evidence="1" id="KW-0802">TPR repeat</keyword>
<name>A0A6P4YMH7_BRABE</name>
<dbReference type="InterPro" id="IPR019734">
    <property type="entry name" value="TPR_rpt"/>
</dbReference>
<evidence type="ECO:0000259" key="3">
    <source>
        <dbReference type="Pfam" id="PF03445"/>
    </source>
</evidence>
<dbReference type="InterPro" id="IPR005105">
    <property type="entry name" value="GlnD_Uridyltrans_N"/>
</dbReference>
<evidence type="ECO:0000313" key="5">
    <source>
        <dbReference type="RefSeq" id="XP_019630670.1"/>
    </source>
</evidence>
<sequence length="1091" mass="122482">MASLADKLQKLLEALISSRVGVKPSRPPTHFFRSNPTVTYNQAGSMEFNTWTGAYGDVLGEGNDTRRKIKPTSSELSADPDHVSGKTLDTSQSLSTEDNTRQYDEHLQKGNKAVQRGDLDSAEKHFASALRLVHARDPTGVQYENEVLPLHKLGDVYCRRGCQTGDGGDFVKAAALYHASLARSKVHDETLKNAIKETEVLFLKHALKIDQKGNPHETKNHKKQLNKVRKQIKLEVESLYEQRFPFLDDNKEEEQMFVTFVNMIEAKELRRKQVHRMEADRADSVRQLFEKITKGRKKFIIQLVDECISIMGPPPCKYALIGLGSQAAGLVTPYSDLEFAILVDEEKGGNVTYFRRLTHFLHLKVVNLGETILPALAIKSLNDPHDNWYYDSVTPRGFAYDGFMPKASKTPLGRQGSELIRTPKNMAGILETDFSLYLKEGYHLCSVLRNVCLITGEQSLVDDYGALVAERLLTSGGEMAQQLAKQTIRENFKNALIQRPTAVLLDVKKQIYRSPSLAVDILALSSNIVPSTVWQTIEEMETKEIISAENAHHLKVLVSISAELRLRTYIENGGQKENLSALSTFKTSQQNSDEQSIELQKVFHIPDVNQLFRYYLTAIPLNQYLSHEPCLLSQNGLLNNITLFENSPSVKGDMYLLLGYDREALRCYAKVRLVDGHIEINSGSALKNLGDHTSMTKAIGCFQRALQKYRKLHAPTTDHPDIAMCLVKLGSVYYDLADFGKVISYSEKGLAMYRVVNDQDTTNSDVHSGITDALTLLGLSYDKLDNYEQALRQFEQLLEMHQNFHEGKAHPDIATAFHNIGLVWGNKGEHKKAINFLEQGLKMRNILYGQYTAHGDIAVSLNMLGATLHKLGNPQKSIYYAELALKTYRILYGETAAHPYIAHSLSSLSTSWKNLDPMQAIKYAQQGVDMRRRLHTDAHPDTAGALDNLGSAWWISKNHKEAIRCYEEALQILQTVYGPDKPHTTIANSLNNLGTAWLGLGNHRKAIAYLDQALQMEKSIHGPNVAHPNISNGLNNIGFAYHSLGDYRQAIQYYEQALQMYKSVYGEDTAHPNITSTEMMLARAASNKPCR</sequence>
<dbReference type="Pfam" id="PF13374">
    <property type="entry name" value="TPR_10"/>
    <property type="match status" value="1"/>
</dbReference>
<dbReference type="PANTHER" id="PTHR19959:SF119">
    <property type="entry name" value="FUNGAL LIPASE-LIKE DOMAIN-CONTAINING PROTEIN"/>
    <property type="match status" value="1"/>
</dbReference>
<feature type="domain" description="Protein-PII uridylyltransferase N-terminal" evidence="3">
    <location>
        <begin position="281"/>
        <end position="369"/>
    </location>
</feature>
<evidence type="ECO:0000313" key="4">
    <source>
        <dbReference type="Proteomes" id="UP000515135"/>
    </source>
</evidence>
<dbReference type="RefSeq" id="XP_019630670.1">
    <property type="nucleotide sequence ID" value="XM_019775111.1"/>
</dbReference>
<dbReference type="SMART" id="SM00028">
    <property type="entry name" value="TPR"/>
    <property type="match status" value="9"/>
</dbReference>
<feature type="repeat" description="TPR" evidence="1">
    <location>
        <begin position="987"/>
        <end position="1020"/>
    </location>
</feature>